<evidence type="ECO:0000256" key="1">
    <source>
        <dbReference type="SAM" id="MobiDB-lite"/>
    </source>
</evidence>
<feature type="region of interest" description="Disordered" evidence="1">
    <location>
        <begin position="38"/>
        <end position="72"/>
    </location>
</feature>
<keyword evidence="3" id="KW-1185">Reference proteome</keyword>
<comment type="caution">
    <text evidence="2">The sequence shown here is derived from an EMBL/GenBank/DDBJ whole genome shotgun (WGS) entry which is preliminary data.</text>
</comment>
<accession>A0ABW2SYV9</accession>
<name>A0ABW2SYV9_9ACTN</name>
<gene>
    <name evidence="2" type="ORF">ACFQVD_12240</name>
</gene>
<reference evidence="3" key="1">
    <citation type="journal article" date="2019" name="Int. J. Syst. Evol. Microbiol.">
        <title>The Global Catalogue of Microorganisms (GCM) 10K type strain sequencing project: providing services to taxonomists for standard genome sequencing and annotation.</title>
        <authorList>
            <consortium name="The Broad Institute Genomics Platform"/>
            <consortium name="The Broad Institute Genome Sequencing Center for Infectious Disease"/>
            <person name="Wu L."/>
            <person name="Ma J."/>
        </authorList>
    </citation>
    <scope>NUCLEOTIDE SEQUENCE [LARGE SCALE GENOMIC DNA]</scope>
    <source>
        <strain evidence="3">JCM 10083</strain>
    </source>
</reference>
<sequence>MLRRNPRRPRRLFTVVCHRVRLALAELLKERFDIDHTTLQVDPGGPEADPAQVVPRQHCPDPHGPRHRGGHS</sequence>
<dbReference type="RefSeq" id="WP_343967927.1">
    <property type="nucleotide sequence ID" value="NZ_BAAAGK010000063.1"/>
</dbReference>
<evidence type="ECO:0000313" key="2">
    <source>
        <dbReference type="EMBL" id="MFC7600864.1"/>
    </source>
</evidence>
<proteinExistence type="predicted"/>
<dbReference type="EMBL" id="JBHTEE010000001">
    <property type="protein sequence ID" value="MFC7600864.1"/>
    <property type="molecule type" value="Genomic_DNA"/>
</dbReference>
<organism evidence="2 3">
    <name type="scientific">Streptosporangium amethystogenes subsp. fukuiense</name>
    <dbReference type="NCBI Taxonomy" id="698418"/>
    <lineage>
        <taxon>Bacteria</taxon>
        <taxon>Bacillati</taxon>
        <taxon>Actinomycetota</taxon>
        <taxon>Actinomycetes</taxon>
        <taxon>Streptosporangiales</taxon>
        <taxon>Streptosporangiaceae</taxon>
        <taxon>Streptosporangium</taxon>
    </lineage>
</organism>
<dbReference type="Proteomes" id="UP001596514">
    <property type="component" value="Unassembled WGS sequence"/>
</dbReference>
<evidence type="ECO:0000313" key="3">
    <source>
        <dbReference type="Proteomes" id="UP001596514"/>
    </source>
</evidence>
<protein>
    <submittedName>
        <fullName evidence="2">Uncharacterized protein</fullName>
    </submittedName>
</protein>